<dbReference type="OMA" id="NENWIIF"/>
<accession>A0A1X7TC83</accession>
<proteinExistence type="predicted"/>
<evidence type="ECO:0000313" key="1">
    <source>
        <dbReference type="EnsemblMetazoa" id="Aqu2.1.12073_001"/>
    </source>
</evidence>
<sequence>MQALAHTEMLTAHLLYTSLISKKKVWLYHKADFDSINLVLDSINWNDFLSDDLNFSWSIFLNLFMETVQSFTPHKFQSLHPPPPWLPRPLLKKIAHRRRLYHKISKHNSSHLLPEYRRLRNKISAEVRRSKTNFFHSISSSPRQFWSFVRSLRKSTDPIPPLVSSSSQVTSNIDKANLINNTFSSFFTCSQSSPIPTHSTHLSPDSCPPELLCSQEDILQLISELPSCTSSGPDEISSLLLKSTAPFIVPALQHIFNTSISTGTFPDQWK</sequence>
<dbReference type="EnsemblMetazoa" id="Aqu2.1.12073_001">
    <property type="protein sequence ID" value="Aqu2.1.12073_001"/>
    <property type="gene ID" value="Aqu2.1.12073"/>
</dbReference>
<name>A0A1X7TC83_AMPQE</name>
<dbReference type="PANTHER" id="PTHR33395:SF22">
    <property type="entry name" value="REVERSE TRANSCRIPTASE DOMAIN-CONTAINING PROTEIN"/>
    <property type="match status" value="1"/>
</dbReference>
<dbReference type="InParanoid" id="A0A1X7TC83"/>
<dbReference type="AlphaFoldDB" id="A0A1X7TC83"/>
<dbReference type="PANTHER" id="PTHR33395">
    <property type="entry name" value="TRANSCRIPTASE, PUTATIVE-RELATED-RELATED"/>
    <property type="match status" value="1"/>
</dbReference>
<reference evidence="1" key="1">
    <citation type="submission" date="2017-05" db="UniProtKB">
        <authorList>
            <consortium name="EnsemblMetazoa"/>
        </authorList>
    </citation>
    <scope>IDENTIFICATION</scope>
</reference>
<organism evidence="1">
    <name type="scientific">Amphimedon queenslandica</name>
    <name type="common">Sponge</name>
    <dbReference type="NCBI Taxonomy" id="400682"/>
    <lineage>
        <taxon>Eukaryota</taxon>
        <taxon>Metazoa</taxon>
        <taxon>Porifera</taxon>
        <taxon>Demospongiae</taxon>
        <taxon>Heteroscleromorpha</taxon>
        <taxon>Haplosclerida</taxon>
        <taxon>Niphatidae</taxon>
        <taxon>Amphimedon</taxon>
    </lineage>
</organism>
<evidence type="ECO:0008006" key="2">
    <source>
        <dbReference type="Google" id="ProtNLM"/>
    </source>
</evidence>
<dbReference type="GO" id="GO:0031012">
    <property type="term" value="C:extracellular matrix"/>
    <property type="evidence" value="ECO:0007669"/>
    <property type="project" value="TreeGrafter"/>
</dbReference>
<protein>
    <recommendedName>
        <fullName evidence="2">Reverse transcriptase domain-containing protein</fullName>
    </recommendedName>
</protein>